<dbReference type="Gene3D" id="2.60.120.590">
    <property type="entry name" value="Alpha-ketoglutarate-dependent dioxygenase AlkB-like"/>
    <property type="match status" value="1"/>
</dbReference>
<dbReference type="GO" id="GO:0051213">
    <property type="term" value="F:dioxygenase activity"/>
    <property type="evidence" value="ECO:0007669"/>
    <property type="project" value="UniProtKB-KW"/>
</dbReference>
<dbReference type="AlphaFoldDB" id="A0A2N5D9A4"/>
<dbReference type="PANTHER" id="PTHR12463">
    <property type="entry name" value="OXYGENASE-RELATED"/>
    <property type="match status" value="1"/>
</dbReference>
<dbReference type="OrthoDB" id="278699at2"/>
<dbReference type="PROSITE" id="PS51471">
    <property type="entry name" value="FE2OG_OXY"/>
    <property type="match status" value="1"/>
</dbReference>
<dbReference type="InterPro" id="IPR032857">
    <property type="entry name" value="ALKBH4"/>
</dbReference>
<keyword evidence="3" id="KW-1185">Reference proteome</keyword>
<dbReference type="Proteomes" id="UP000234479">
    <property type="component" value="Unassembled WGS sequence"/>
</dbReference>
<dbReference type="PANTHER" id="PTHR12463:SF1">
    <property type="entry name" value="2-OXOGLUTARATE AND FE-DEPENDENT OXYGENASE FAMILY PROTEIN"/>
    <property type="match status" value="1"/>
</dbReference>
<organism evidence="2 3">
    <name type="scientific">Caulobacter zeae</name>
    <dbReference type="NCBI Taxonomy" id="2055137"/>
    <lineage>
        <taxon>Bacteria</taxon>
        <taxon>Pseudomonadati</taxon>
        <taxon>Pseudomonadota</taxon>
        <taxon>Alphaproteobacteria</taxon>
        <taxon>Caulobacterales</taxon>
        <taxon>Caulobacteraceae</taxon>
        <taxon>Caulobacter</taxon>
    </lineage>
</organism>
<gene>
    <name evidence="2" type="ORF">SGCZBJ_17890</name>
</gene>
<dbReference type="GO" id="GO:0032451">
    <property type="term" value="F:demethylase activity"/>
    <property type="evidence" value="ECO:0007669"/>
    <property type="project" value="TreeGrafter"/>
</dbReference>
<keyword evidence="2" id="KW-0223">Dioxygenase</keyword>
<dbReference type="EMBL" id="PJRS01000038">
    <property type="protein sequence ID" value="PLR22642.1"/>
    <property type="molecule type" value="Genomic_DNA"/>
</dbReference>
<dbReference type="SUPFAM" id="SSF51197">
    <property type="entry name" value="Clavaminate synthase-like"/>
    <property type="match status" value="1"/>
</dbReference>
<evidence type="ECO:0000259" key="1">
    <source>
        <dbReference type="PROSITE" id="PS51471"/>
    </source>
</evidence>
<sequence length="199" mass="22065">MSFQPSLFDLEDAAASAPADLLPQGLSYHPDVLDADEEHRLVTAMAALPFAPFQFHGYEGARRVVAFGFDYHFTRQALEAAPPIPAFLTPLRDKVAAAVGLAPERFEQAMITEYAPGAGIGWHRDRPQFELIAGVSLLASCALRFRLKAGQVWTRAALRPAPRSLYILSGPAREMWEHSIPAVSALRYSITFRTFRRRA</sequence>
<reference evidence="2 3" key="1">
    <citation type="submission" date="2017-12" db="EMBL/GenBank/DDBJ databases">
        <title>The genome sequence of Caulobacter sp. 410.</title>
        <authorList>
            <person name="Gao J."/>
            <person name="Mao X."/>
            <person name="Sun J."/>
        </authorList>
    </citation>
    <scope>NUCLEOTIDE SEQUENCE [LARGE SCALE GENOMIC DNA]</scope>
    <source>
        <strain evidence="2 3">410</strain>
    </source>
</reference>
<dbReference type="InterPro" id="IPR037151">
    <property type="entry name" value="AlkB-like_sf"/>
</dbReference>
<proteinExistence type="predicted"/>
<evidence type="ECO:0000313" key="3">
    <source>
        <dbReference type="Proteomes" id="UP000234479"/>
    </source>
</evidence>
<protein>
    <submittedName>
        <fullName evidence="2">Alpha-ketoglutarate-dependent dioxygenase AlkB</fullName>
    </submittedName>
</protein>
<name>A0A2N5D9A4_9CAUL</name>
<dbReference type="RefSeq" id="WP_101719321.1">
    <property type="nucleotide sequence ID" value="NZ_PJRS01000038.1"/>
</dbReference>
<feature type="domain" description="Fe2OG dioxygenase" evidence="1">
    <location>
        <begin position="105"/>
        <end position="196"/>
    </location>
</feature>
<accession>A0A2N5D9A4</accession>
<dbReference type="InterPro" id="IPR027450">
    <property type="entry name" value="AlkB-like"/>
</dbReference>
<dbReference type="Pfam" id="PF13532">
    <property type="entry name" value="2OG-FeII_Oxy_2"/>
    <property type="match status" value="1"/>
</dbReference>
<comment type="caution">
    <text evidence="2">The sequence shown here is derived from an EMBL/GenBank/DDBJ whole genome shotgun (WGS) entry which is preliminary data.</text>
</comment>
<dbReference type="GO" id="GO:0070988">
    <property type="term" value="P:demethylation"/>
    <property type="evidence" value="ECO:0007669"/>
    <property type="project" value="InterPro"/>
</dbReference>
<dbReference type="InterPro" id="IPR005123">
    <property type="entry name" value="Oxoglu/Fe-dep_dioxygenase_dom"/>
</dbReference>
<keyword evidence="2" id="KW-0560">Oxidoreductase</keyword>
<evidence type="ECO:0000313" key="2">
    <source>
        <dbReference type="EMBL" id="PLR22642.1"/>
    </source>
</evidence>